<keyword evidence="3" id="KW-1185">Reference proteome</keyword>
<organism evidence="2 3">
    <name type="scientific">Lasiosphaeria ovina</name>
    <dbReference type="NCBI Taxonomy" id="92902"/>
    <lineage>
        <taxon>Eukaryota</taxon>
        <taxon>Fungi</taxon>
        <taxon>Dikarya</taxon>
        <taxon>Ascomycota</taxon>
        <taxon>Pezizomycotina</taxon>
        <taxon>Sordariomycetes</taxon>
        <taxon>Sordariomycetidae</taxon>
        <taxon>Sordariales</taxon>
        <taxon>Lasiosphaeriaceae</taxon>
        <taxon>Lasiosphaeria</taxon>
    </lineage>
</organism>
<dbReference type="AlphaFoldDB" id="A0AAE0KGY8"/>
<dbReference type="Proteomes" id="UP001287356">
    <property type="component" value="Unassembled WGS sequence"/>
</dbReference>
<sequence>MPEVPRGVFHAVKKPLDTLVDAYKAVGIEVAILVTGNWYCDGIMDEDHPDHDDDCPMKWRFRDDDSDGDGGGDDCGGDDGGGDADPAEGSKELAAAQDHEDPTEEEEEPDPAADYNLAYSGGEDDWPEHEDGNEAWPDDVWKEDDDPIASVNNLMDLPAGPVRQPSEDPLDLDGE</sequence>
<evidence type="ECO:0000313" key="2">
    <source>
        <dbReference type="EMBL" id="KAK3375781.1"/>
    </source>
</evidence>
<feature type="compositionally biased region" description="Acidic residues" evidence="1">
    <location>
        <begin position="101"/>
        <end position="111"/>
    </location>
</feature>
<feature type="region of interest" description="Disordered" evidence="1">
    <location>
        <begin position="53"/>
        <end position="175"/>
    </location>
</feature>
<accession>A0AAE0KGY8</accession>
<dbReference type="EMBL" id="JAULSN010000003">
    <property type="protein sequence ID" value="KAK3375781.1"/>
    <property type="molecule type" value="Genomic_DNA"/>
</dbReference>
<protein>
    <submittedName>
        <fullName evidence="2">Uncharacterized protein</fullName>
    </submittedName>
</protein>
<reference evidence="2" key="2">
    <citation type="submission" date="2023-06" db="EMBL/GenBank/DDBJ databases">
        <authorList>
            <consortium name="Lawrence Berkeley National Laboratory"/>
            <person name="Haridas S."/>
            <person name="Hensen N."/>
            <person name="Bonometti L."/>
            <person name="Westerberg I."/>
            <person name="Brannstrom I.O."/>
            <person name="Guillou S."/>
            <person name="Cros-Aarteil S."/>
            <person name="Calhoun S."/>
            <person name="Kuo A."/>
            <person name="Mondo S."/>
            <person name="Pangilinan J."/>
            <person name="Riley R."/>
            <person name="Labutti K."/>
            <person name="Andreopoulos B."/>
            <person name="Lipzen A."/>
            <person name="Chen C."/>
            <person name="Yanf M."/>
            <person name="Daum C."/>
            <person name="Ng V."/>
            <person name="Clum A."/>
            <person name="Steindorff A."/>
            <person name="Ohm R."/>
            <person name="Martin F."/>
            <person name="Silar P."/>
            <person name="Natvig D."/>
            <person name="Lalanne C."/>
            <person name="Gautier V."/>
            <person name="Ament-Velasquez S.L."/>
            <person name="Kruys A."/>
            <person name="Hutchinson M.I."/>
            <person name="Powell A.J."/>
            <person name="Barry K."/>
            <person name="Miller A.N."/>
            <person name="Grigoriev I.V."/>
            <person name="Debuchy R."/>
            <person name="Gladieux P."/>
            <person name="Thoren M.H."/>
            <person name="Johannesson H."/>
        </authorList>
    </citation>
    <scope>NUCLEOTIDE SEQUENCE</scope>
    <source>
        <strain evidence="2">CBS 958.72</strain>
    </source>
</reference>
<evidence type="ECO:0000313" key="3">
    <source>
        <dbReference type="Proteomes" id="UP001287356"/>
    </source>
</evidence>
<feature type="compositionally biased region" description="Basic and acidic residues" evidence="1">
    <location>
        <begin position="53"/>
        <end position="63"/>
    </location>
</feature>
<gene>
    <name evidence="2" type="ORF">B0T24DRAFT_617023</name>
</gene>
<feature type="compositionally biased region" description="Acidic residues" evidence="1">
    <location>
        <begin position="122"/>
        <end position="147"/>
    </location>
</feature>
<comment type="caution">
    <text evidence="2">The sequence shown here is derived from an EMBL/GenBank/DDBJ whole genome shotgun (WGS) entry which is preliminary data.</text>
</comment>
<feature type="compositionally biased region" description="Acidic residues" evidence="1">
    <location>
        <begin position="64"/>
        <end position="86"/>
    </location>
</feature>
<proteinExistence type="predicted"/>
<evidence type="ECO:0000256" key="1">
    <source>
        <dbReference type="SAM" id="MobiDB-lite"/>
    </source>
</evidence>
<reference evidence="2" key="1">
    <citation type="journal article" date="2023" name="Mol. Phylogenet. Evol.">
        <title>Genome-scale phylogeny and comparative genomics of the fungal order Sordariales.</title>
        <authorList>
            <person name="Hensen N."/>
            <person name="Bonometti L."/>
            <person name="Westerberg I."/>
            <person name="Brannstrom I.O."/>
            <person name="Guillou S."/>
            <person name="Cros-Aarteil S."/>
            <person name="Calhoun S."/>
            <person name="Haridas S."/>
            <person name="Kuo A."/>
            <person name="Mondo S."/>
            <person name="Pangilinan J."/>
            <person name="Riley R."/>
            <person name="LaButti K."/>
            <person name="Andreopoulos B."/>
            <person name="Lipzen A."/>
            <person name="Chen C."/>
            <person name="Yan M."/>
            <person name="Daum C."/>
            <person name="Ng V."/>
            <person name="Clum A."/>
            <person name="Steindorff A."/>
            <person name="Ohm R.A."/>
            <person name="Martin F."/>
            <person name="Silar P."/>
            <person name="Natvig D.O."/>
            <person name="Lalanne C."/>
            <person name="Gautier V."/>
            <person name="Ament-Velasquez S.L."/>
            <person name="Kruys A."/>
            <person name="Hutchinson M.I."/>
            <person name="Powell A.J."/>
            <person name="Barry K."/>
            <person name="Miller A.N."/>
            <person name="Grigoriev I.V."/>
            <person name="Debuchy R."/>
            <person name="Gladieux P."/>
            <person name="Hiltunen Thoren M."/>
            <person name="Johannesson H."/>
        </authorList>
    </citation>
    <scope>NUCLEOTIDE SEQUENCE</scope>
    <source>
        <strain evidence="2">CBS 958.72</strain>
    </source>
</reference>
<name>A0AAE0KGY8_9PEZI</name>